<dbReference type="GO" id="GO:0004190">
    <property type="term" value="F:aspartic-type endopeptidase activity"/>
    <property type="evidence" value="ECO:0007669"/>
    <property type="project" value="UniProtKB-KW"/>
</dbReference>
<keyword evidence="6" id="KW-1133">Transmembrane helix</keyword>
<dbReference type="PROSITE" id="PS51767">
    <property type="entry name" value="PEPTIDASE_A1"/>
    <property type="match status" value="1"/>
</dbReference>
<evidence type="ECO:0000256" key="7">
    <source>
        <dbReference type="SAM" id="SignalP"/>
    </source>
</evidence>
<dbReference type="EMBL" id="JAGDFL010000306">
    <property type="protein sequence ID" value="KAG7394030.1"/>
    <property type="molecule type" value="Genomic_DNA"/>
</dbReference>
<evidence type="ECO:0000256" key="5">
    <source>
        <dbReference type="ARBA" id="ARBA00023145"/>
    </source>
</evidence>
<dbReference type="PROSITE" id="PS00141">
    <property type="entry name" value="ASP_PROTEASE"/>
    <property type="match status" value="1"/>
</dbReference>
<gene>
    <name evidence="9" type="ORF">PHYBOEH_005888</name>
</gene>
<sequence length="586" mass="62379">MRVSSPLAALSIGLLTGRATAGTVLQQKLMGLSSGLAYYVQVNIGSPVYSASGSSSSSSNAFNLLLDTGSANTAVVTADCCSLTNENLYSCSDSDTCEDQSTAVSVTYVSGSWSGEIVKDTFSAMGLGTVQQMPFAEITEENSFISSGYDGIIGLGYQSIGSPSSNPPVPYFDTVRNADNLEDKFSLLMCGALQAMSLSNFSFADDSYLYAGEFLLGGAEGAEGEVYHSGEIVYTPLVQEKYFNVIITDIGVGGQSLGVDCETVNSPRSIIDSGTSNIAFPSSVYSAVVAELKTQVQKLTTDVSDSFFSDSSTCCSSECDPSNADSIIYSLPGLTISLAVDGEDSQQMTITIPAEYIWRPIVVSSGSGAAACRVFGISEGDFTLLGDVFMDGLFTVHDRENDRVGLAVASNCPNGVTSSKNITIKTLSAEDSFCDCVGSSDRKSSLLSSYVPFSGKACFFWQWWMYVVIVAIVLIVLAAVVYGYLWWKRRKLLKQLHSLQNQPQLERSLHANDRLDCNLINTQTQSSSVYMADAYPPPTSSAPIMNGGAPVTNGYVLASSPSVRFNPNTTSIPVDDVPGRKSSYRA</sequence>
<dbReference type="InterPro" id="IPR033121">
    <property type="entry name" value="PEPTIDASE_A1"/>
</dbReference>
<keyword evidence="6" id="KW-0472">Membrane</keyword>
<keyword evidence="5" id="KW-0865">Zymogen</keyword>
<evidence type="ECO:0000256" key="3">
    <source>
        <dbReference type="ARBA" id="ARBA00022750"/>
    </source>
</evidence>
<dbReference type="OrthoDB" id="2747330at2759"/>
<evidence type="ECO:0000313" key="10">
    <source>
        <dbReference type="Proteomes" id="UP000693981"/>
    </source>
</evidence>
<dbReference type="Pfam" id="PF00026">
    <property type="entry name" value="Asp"/>
    <property type="match status" value="1"/>
</dbReference>
<keyword evidence="6" id="KW-0812">Transmembrane</keyword>
<dbReference type="InterPro" id="IPR001969">
    <property type="entry name" value="Aspartic_peptidase_AS"/>
</dbReference>
<reference evidence="9" key="1">
    <citation type="submission" date="2021-02" db="EMBL/GenBank/DDBJ databases">
        <authorList>
            <person name="Palmer J.M."/>
        </authorList>
    </citation>
    <scope>NUCLEOTIDE SEQUENCE</scope>
    <source>
        <strain evidence="9">SCRP23</strain>
    </source>
</reference>
<dbReference type="Proteomes" id="UP000693981">
    <property type="component" value="Unassembled WGS sequence"/>
</dbReference>
<feature type="transmembrane region" description="Helical" evidence="6">
    <location>
        <begin position="463"/>
        <end position="487"/>
    </location>
</feature>
<keyword evidence="2 7" id="KW-0732">Signal</keyword>
<evidence type="ECO:0000313" key="9">
    <source>
        <dbReference type="EMBL" id="KAG7394030.1"/>
    </source>
</evidence>
<feature type="signal peptide" evidence="7">
    <location>
        <begin position="1"/>
        <end position="21"/>
    </location>
</feature>
<accession>A0A8T1WQB2</accession>
<dbReference type="PANTHER" id="PTHR47965:SF12">
    <property type="entry name" value="ASPARTIC PROTEINASE 3-RELATED"/>
    <property type="match status" value="1"/>
</dbReference>
<evidence type="ECO:0000256" key="1">
    <source>
        <dbReference type="ARBA" id="ARBA00022670"/>
    </source>
</evidence>
<proteinExistence type="predicted"/>
<evidence type="ECO:0000256" key="6">
    <source>
        <dbReference type="SAM" id="Phobius"/>
    </source>
</evidence>
<protein>
    <recommendedName>
        <fullName evidence="8">Peptidase A1 domain-containing protein</fullName>
    </recommendedName>
</protein>
<keyword evidence="3" id="KW-0064">Aspartyl protease</keyword>
<organism evidence="9 10">
    <name type="scientific">Phytophthora boehmeriae</name>
    <dbReference type="NCBI Taxonomy" id="109152"/>
    <lineage>
        <taxon>Eukaryota</taxon>
        <taxon>Sar</taxon>
        <taxon>Stramenopiles</taxon>
        <taxon>Oomycota</taxon>
        <taxon>Peronosporomycetes</taxon>
        <taxon>Peronosporales</taxon>
        <taxon>Peronosporaceae</taxon>
        <taxon>Phytophthora</taxon>
    </lineage>
</organism>
<keyword evidence="4" id="KW-0378">Hydrolase</keyword>
<dbReference type="AlphaFoldDB" id="A0A8T1WQB2"/>
<evidence type="ECO:0000259" key="8">
    <source>
        <dbReference type="PROSITE" id="PS51767"/>
    </source>
</evidence>
<comment type="caution">
    <text evidence="9">The sequence shown here is derived from an EMBL/GenBank/DDBJ whole genome shotgun (WGS) entry which is preliminary data.</text>
</comment>
<name>A0A8T1WQB2_9STRA</name>
<keyword evidence="1" id="KW-0645">Protease</keyword>
<feature type="domain" description="Peptidase A1" evidence="8">
    <location>
        <begin position="49"/>
        <end position="407"/>
    </location>
</feature>
<keyword evidence="10" id="KW-1185">Reference proteome</keyword>
<dbReference type="GO" id="GO:0006508">
    <property type="term" value="P:proteolysis"/>
    <property type="evidence" value="ECO:0007669"/>
    <property type="project" value="UniProtKB-KW"/>
</dbReference>
<evidence type="ECO:0000256" key="2">
    <source>
        <dbReference type="ARBA" id="ARBA00022729"/>
    </source>
</evidence>
<dbReference type="InterPro" id="IPR001461">
    <property type="entry name" value="Aspartic_peptidase_A1"/>
</dbReference>
<evidence type="ECO:0000256" key="4">
    <source>
        <dbReference type="ARBA" id="ARBA00022801"/>
    </source>
</evidence>
<dbReference type="PANTHER" id="PTHR47965">
    <property type="entry name" value="ASPARTYL PROTEASE-RELATED"/>
    <property type="match status" value="1"/>
</dbReference>
<feature type="chain" id="PRO_5035872958" description="Peptidase A1 domain-containing protein" evidence="7">
    <location>
        <begin position="22"/>
        <end position="586"/>
    </location>
</feature>